<proteinExistence type="predicted"/>
<reference evidence="4" key="2">
    <citation type="submission" date="2010-04" db="EMBL/GenBank/DDBJ databases">
        <authorList>
            <person name="Buell R."/>
            <person name="Hamilton J."/>
            <person name="Hostetler J."/>
        </authorList>
    </citation>
    <scope>NUCLEOTIDE SEQUENCE [LARGE SCALE GENOMIC DNA]</scope>
    <source>
        <strain evidence="4">DAOM:BR144</strain>
    </source>
</reference>
<dbReference type="EMBL" id="GL376609">
    <property type="status" value="NOT_ANNOTATED_CDS"/>
    <property type="molecule type" value="Genomic_DNA"/>
</dbReference>
<feature type="domain" description="UBA" evidence="2">
    <location>
        <begin position="1376"/>
        <end position="1421"/>
    </location>
</feature>
<dbReference type="PANTHER" id="PTHR46738:SF1">
    <property type="entry name" value="UBIQUITIN-ASSOCIATED DOMAIN-CONTAINING PROTEIN 1"/>
    <property type="match status" value="1"/>
</dbReference>
<accession>K3X887</accession>
<protein>
    <recommendedName>
        <fullName evidence="2">UBA domain-containing protein</fullName>
    </recommendedName>
</protein>
<dbReference type="InterPro" id="IPR009060">
    <property type="entry name" value="UBA-like_sf"/>
</dbReference>
<dbReference type="PANTHER" id="PTHR46738">
    <property type="entry name" value="UBIQUITIN-ASSOCIATED DOMAIN-CONTAINING PROTEIN 1"/>
    <property type="match status" value="1"/>
</dbReference>
<dbReference type="CDD" id="cd14306">
    <property type="entry name" value="UBA_VP13D"/>
    <property type="match status" value="2"/>
</dbReference>
<dbReference type="SMART" id="SM00165">
    <property type="entry name" value="UBA"/>
    <property type="match status" value="2"/>
</dbReference>
<dbReference type="Proteomes" id="UP000019132">
    <property type="component" value="Unassembled WGS sequence"/>
</dbReference>
<dbReference type="STRING" id="431595.K3X887"/>
<evidence type="ECO:0000313" key="3">
    <source>
        <dbReference type="EnsemblProtists" id="PYU1_T013436"/>
    </source>
</evidence>
<organism evidence="3 4">
    <name type="scientific">Globisporangium ultimum (strain ATCC 200006 / CBS 805.95 / DAOM BR144)</name>
    <name type="common">Pythium ultimum</name>
    <dbReference type="NCBI Taxonomy" id="431595"/>
    <lineage>
        <taxon>Eukaryota</taxon>
        <taxon>Sar</taxon>
        <taxon>Stramenopiles</taxon>
        <taxon>Oomycota</taxon>
        <taxon>Peronosporomycetes</taxon>
        <taxon>Pythiales</taxon>
        <taxon>Pythiaceae</taxon>
        <taxon>Globisporangium</taxon>
    </lineage>
</organism>
<evidence type="ECO:0000256" key="1">
    <source>
        <dbReference type="SAM" id="MobiDB-lite"/>
    </source>
</evidence>
<feature type="region of interest" description="Disordered" evidence="1">
    <location>
        <begin position="1426"/>
        <end position="1462"/>
    </location>
</feature>
<dbReference type="GO" id="GO:0000151">
    <property type="term" value="C:ubiquitin ligase complex"/>
    <property type="evidence" value="ECO:0007669"/>
    <property type="project" value="TreeGrafter"/>
</dbReference>
<dbReference type="InterPro" id="IPR052476">
    <property type="entry name" value="UBAC1"/>
</dbReference>
<dbReference type="eggNOG" id="KOG1426">
    <property type="taxonomic scope" value="Eukaryota"/>
</dbReference>
<dbReference type="OMA" id="NDASEYC"/>
<feature type="region of interest" description="Disordered" evidence="1">
    <location>
        <begin position="1123"/>
        <end position="1193"/>
    </location>
</feature>
<dbReference type="Gene3D" id="1.10.8.10">
    <property type="entry name" value="DNA helicase RuvA subunit, C-terminal domain"/>
    <property type="match status" value="2"/>
</dbReference>
<dbReference type="Pfam" id="PF22562">
    <property type="entry name" value="UBA_7"/>
    <property type="match status" value="2"/>
</dbReference>
<dbReference type="VEuPathDB" id="FungiDB:PYU1_G013407"/>
<evidence type="ECO:0000259" key="2">
    <source>
        <dbReference type="PROSITE" id="PS50030"/>
    </source>
</evidence>
<feature type="compositionally biased region" description="Acidic residues" evidence="1">
    <location>
        <begin position="1126"/>
        <end position="1137"/>
    </location>
</feature>
<dbReference type="EnsemblProtists" id="PYU1_T013436">
    <property type="protein sequence ID" value="PYU1_T013436"/>
    <property type="gene ID" value="PYU1_G013407"/>
</dbReference>
<sequence>MAAGNIPAQQYHLTLTQGKDGSVYGRSSGSFTTVTLSGVVRGTKVCFLESWRQGGMCLVEGRLRADGNFFNGNYEDAKSHTSGSIIGTKIKAPTAEDGGASSSVSNDFRILEMVFANLLGFFCNALMNVAKDDVFVENMSLSPAAEEDLVNDGTSNIADDEVQQKPTSGSVECSSDEYEEWMNSNLLSGGLPVPLVQSHLRGVLEGLSELTGFNSKSTSQNQLLLAEACSTWLEFVTPKTLTATLPAQAGQSASNVFLQDLLNNRGDAVIIDRWVSKHVGESPFVRLGGEPMKVARRTICAAMIWHSGFLASIQKILDAQHQNLFESEVRPHENLMHIWRAAQRVIEWAIRAKNSMGSTYPVIAGLVIRKAQFLLDIEPSSKALAAASAVSALSANDLAVGGNSAPLGSTKAAVYEYAERVYSEVLMQISRFIEAPLRISSLQSKLLGNSTRAFLRTIGFLSFRNFVGDSSSSSHKTPLSAEPHDVIQSSYALSNALQWLSPSLIDHRGLGSGGSPLKDFGDLGNDVSSLGSSIQSSQVDSSHYLSGLGGCGKQLKIDLRDSFESLYSYLCASLSRATWARDSDLQLVILQAWGIIIQPDDHAFLSRVGIFRVLQTVLDEARGSSDFNSPDIASAPGTLDERALVIESKKKIVQATLKVVHLLAAQVAHAGDTADGLLSTELPVTPGLSLGSIPLLRKPSGPETLGKSVFHMLYTELKNSLEELRLSAKKAISFERQQDISGEPIESADPSVSTTESDLVEGLNDASEYCYQICTLLYSVSGSPVCRSHLSSSRWLHLLLALVNVNAPHIQRRILKLLRRLLPSLDPSSIRVRYDEIESFEMDSDDDVDTDDNEDSDHASTLISFFVGIVGSISPPSVAEAMLLRTSGSNHEAALSSTNGNSSDLAADVVLLLRSLYESPKWADYLNQAIAKALTSIPASCITESDAPSGNATDSDVEMEDMSRNVPSLDSWKAQSVGYLNALSALCVLDGHIEGIRVGGTVKVMPRSGSTLQEVAFRGARGVVVAYEPDKSAAEVLLRGNRGGDITGHNQGISSTNSLPTRPVRVSIDDLFPVPEVELRPSVFSDSVLQTLLIQKLAYFLNEIKKSLTEIQALDSITNAGADTAAGEESDDDDDMSNDGSSYSPSGMDSEMALTSGGAEESEAESEFVPSSSPRQEKQGSAGPSPSALGVEPSDILSEMEKESRLYRMLLCQHGLRASATLVKDSHCAATFIQGVGAHGLMNLLSVAISDTPTTAGVGDISSLEEMWLLLWSRWHAIRVAFATPTLKPSTATCVDAAGEGSQSNSAISGPMVQQMMEMGFPKEWCEVALARCSQNVEAAINFCFEHSSDMERLLAQYKASQESGARSGGAAKAHRRDEIDMISPLLDQLSEMGFPVNWCKKALAANRNNVDAALTWILSNGEALEAEDRQEEEAKQRATSDDQKDDDAGISVEGDEGDLKPNPLRCVSGQACIGERDMLVEGLVGGGFASPTEVMGLVTVRILGLTMVGVNKSGMANHRHGVRNGSKEMLSDVQLTLMQERSFSA</sequence>
<dbReference type="HOGENOM" id="CLU_246826_0_0_1"/>
<reference evidence="3" key="3">
    <citation type="submission" date="2015-02" db="UniProtKB">
        <authorList>
            <consortium name="EnsemblProtists"/>
        </authorList>
    </citation>
    <scope>IDENTIFICATION</scope>
    <source>
        <strain evidence="3">DAOM BR144</strain>
    </source>
</reference>
<feature type="domain" description="UBA" evidence="2">
    <location>
        <begin position="1303"/>
        <end position="1347"/>
    </location>
</feature>
<name>K3X887_GLOUD</name>
<dbReference type="InterPro" id="IPR015940">
    <property type="entry name" value="UBA"/>
</dbReference>
<reference evidence="4" key="1">
    <citation type="journal article" date="2010" name="Genome Biol.">
        <title>Genome sequence of the necrotrophic plant pathogen Pythium ultimum reveals original pathogenicity mechanisms and effector repertoire.</title>
        <authorList>
            <person name="Levesque C.A."/>
            <person name="Brouwer H."/>
            <person name="Cano L."/>
            <person name="Hamilton J.P."/>
            <person name="Holt C."/>
            <person name="Huitema E."/>
            <person name="Raffaele S."/>
            <person name="Robideau G.P."/>
            <person name="Thines M."/>
            <person name="Win J."/>
            <person name="Zerillo M.M."/>
            <person name="Beakes G.W."/>
            <person name="Boore J.L."/>
            <person name="Busam D."/>
            <person name="Dumas B."/>
            <person name="Ferriera S."/>
            <person name="Fuerstenberg S.I."/>
            <person name="Gachon C.M."/>
            <person name="Gaulin E."/>
            <person name="Govers F."/>
            <person name="Grenville-Briggs L."/>
            <person name="Horner N."/>
            <person name="Hostetler J."/>
            <person name="Jiang R.H."/>
            <person name="Johnson J."/>
            <person name="Krajaejun T."/>
            <person name="Lin H."/>
            <person name="Meijer H.J."/>
            <person name="Moore B."/>
            <person name="Morris P."/>
            <person name="Phuntmart V."/>
            <person name="Puiu D."/>
            <person name="Shetty J."/>
            <person name="Stajich J.E."/>
            <person name="Tripathy S."/>
            <person name="Wawra S."/>
            <person name="van West P."/>
            <person name="Whitty B.R."/>
            <person name="Coutinho P.M."/>
            <person name="Henrissat B."/>
            <person name="Martin F."/>
            <person name="Thomas P.D."/>
            <person name="Tyler B.M."/>
            <person name="De Vries R.P."/>
            <person name="Kamoun S."/>
            <person name="Yandell M."/>
            <person name="Tisserat N."/>
            <person name="Buell C.R."/>
        </authorList>
    </citation>
    <scope>NUCLEOTIDE SEQUENCE</scope>
    <source>
        <strain evidence="4">DAOM:BR144</strain>
    </source>
</reference>
<feature type="compositionally biased region" description="Basic and acidic residues" evidence="1">
    <location>
        <begin position="1433"/>
        <end position="1443"/>
    </location>
</feature>
<dbReference type="PROSITE" id="PS50030">
    <property type="entry name" value="UBA"/>
    <property type="match status" value="2"/>
</dbReference>
<dbReference type="InParanoid" id="K3X887"/>
<dbReference type="SUPFAM" id="SSF46934">
    <property type="entry name" value="UBA-like"/>
    <property type="match status" value="2"/>
</dbReference>
<dbReference type="InterPro" id="IPR041969">
    <property type="entry name" value="VP13D_UBA"/>
</dbReference>
<evidence type="ECO:0000313" key="4">
    <source>
        <dbReference type="Proteomes" id="UP000019132"/>
    </source>
</evidence>
<keyword evidence="4" id="KW-1185">Reference proteome</keyword>